<evidence type="ECO:0000259" key="4">
    <source>
        <dbReference type="Pfam" id="PF03496"/>
    </source>
</evidence>
<evidence type="ECO:0000256" key="1">
    <source>
        <dbReference type="ARBA" id="ARBA00022737"/>
    </source>
</evidence>
<dbReference type="PANTHER" id="PTHR45641:SF19">
    <property type="entry name" value="NEPHROCYSTIN-3"/>
    <property type="match status" value="1"/>
</dbReference>
<dbReference type="SUPFAM" id="SSF56399">
    <property type="entry name" value="ADP-ribosylation"/>
    <property type="match status" value="1"/>
</dbReference>
<keyword evidence="1" id="KW-0677">Repeat</keyword>
<evidence type="ECO:0000256" key="3">
    <source>
        <dbReference type="PROSITE-ProRule" id="PRU00339"/>
    </source>
</evidence>
<dbReference type="Gene3D" id="1.25.40.10">
    <property type="entry name" value="Tetratricopeptide repeat domain"/>
    <property type="match status" value="3"/>
</dbReference>
<evidence type="ECO:0000313" key="5">
    <source>
        <dbReference type="EMBL" id="CAF0927796.1"/>
    </source>
</evidence>
<dbReference type="SUPFAM" id="SSF81901">
    <property type="entry name" value="HCP-like"/>
    <property type="match status" value="1"/>
</dbReference>
<accession>A0A814BD32</accession>
<name>A0A814BD32_9BILA</name>
<dbReference type="Pfam" id="PF13424">
    <property type="entry name" value="TPR_12"/>
    <property type="match status" value="4"/>
</dbReference>
<keyword evidence="2 3" id="KW-0802">TPR repeat</keyword>
<protein>
    <recommendedName>
        <fullName evidence="4">ADP ribosyltransferase domain-containing protein</fullName>
    </recommendedName>
</protein>
<feature type="domain" description="ADP ribosyltransferase" evidence="4">
    <location>
        <begin position="89"/>
        <end position="256"/>
    </location>
</feature>
<feature type="repeat" description="TPR" evidence="3">
    <location>
        <begin position="435"/>
        <end position="468"/>
    </location>
</feature>
<dbReference type="SUPFAM" id="SSF48452">
    <property type="entry name" value="TPR-like"/>
    <property type="match status" value="1"/>
</dbReference>
<feature type="repeat" description="TPR" evidence="3">
    <location>
        <begin position="561"/>
        <end position="594"/>
    </location>
</feature>
<dbReference type="InterPro" id="IPR003540">
    <property type="entry name" value="ADP-ribosyltransferase"/>
</dbReference>
<evidence type="ECO:0000313" key="7">
    <source>
        <dbReference type="Proteomes" id="UP000663832"/>
    </source>
</evidence>
<dbReference type="Proteomes" id="UP000663877">
    <property type="component" value="Unassembled WGS sequence"/>
</dbReference>
<comment type="caution">
    <text evidence="5">The sequence shown here is derived from an EMBL/GenBank/DDBJ whole genome shotgun (WGS) entry which is preliminary data.</text>
</comment>
<sequence>MEYDLIPISIIPMSPQLNIDTLDQSFMYSQLVKEIILDIEYNTNAKKELVDFCRLHYAGNTRELEIINEFEKHYDDPSPIWWYTRECFTYMMLNKALRTQDLEVIVKMAFFIRDLHQQIKELQWQSNCQNQLFVYRGQGMLNDEFDKLTKNQGGLFSFNNFLSTSTKREVSIGFARRARINAALTGILFEMKIDPTISSIPFASLDQISYFSTEKEILFSMNTVFRIGQMKQLEDRLWQVDLTLTSGKDQQLQDLTDYLRNEIGGGNGWQRMGILMFKMGEFSKATEIYKTLVADVSDTTDAASADLQAATYNNTALTYQTMGQHTLALSFFEKALEIKLKYYPPNDSSLAVTYNNVGMVHNSLGNFAAAQSYFEKTIDIWQKSLPSNHSSFGAVYNNLCGMHQSMGNYSTALLYAEKALTIWKESLPADHPNLATAYSNIGNLHQSMNNYSAALLTLNKCLEIRLKILPPNHPDIANTYRDLGALCQYLSKYQDALSYFEKALEIQEKSRSLNHADLATTYNNIGTTYISMNDNSTALSYLQKALEIQQKYLSCDHIDLGRTYINIGQIQHSSGQLSIALSYYEKALDIWQKRLPSNHPSMATIYNDMTMACAGLGRKREAVAYAERCVAISVDRLGPDHLQTKAIRLFVDHLRRQM</sequence>
<feature type="repeat" description="TPR" evidence="3">
    <location>
        <begin position="519"/>
        <end position="552"/>
    </location>
</feature>
<feature type="repeat" description="TPR" evidence="3">
    <location>
        <begin position="477"/>
        <end position="510"/>
    </location>
</feature>
<dbReference type="PROSITE" id="PS50293">
    <property type="entry name" value="TPR_REGION"/>
    <property type="match status" value="1"/>
</dbReference>
<dbReference type="GO" id="GO:0005576">
    <property type="term" value="C:extracellular region"/>
    <property type="evidence" value="ECO:0007669"/>
    <property type="project" value="InterPro"/>
</dbReference>
<feature type="repeat" description="TPR" evidence="3">
    <location>
        <begin position="309"/>
        <end position="342"/>
    </location>
</feature>
<evidence type="ECO:0000313" key="6">
    <source>
        <dbReference type="EMBL" id="CAF1507998.1"/>
    </source>
</evidence>
<proteinExistence type="predicted"/>
<dbReference type="OrthoDB" id="421075at2759"/>
<evidence type="ECO:0000256" key="2">
    <source>
        <dbReference type="ARBA" id="ARBA00022803"/>
    </source>
</evidence>
<dbReference type="EMBL" id="CAJNOM010000576">
    <property type="protein sequence ID" value="CAF1507998.1"/>
    <property type="molecule type" value="Genomic_DNA"/>
</dbReference>
<dbReference type="Gene3D" id="3.90.176.10">
    <property type="entry name" value="Toxin ADP-ribosyltransferase, Chain A, domain 1"/>
    <property type="match status" value="1"/>
</dbReference>
<feature type="repeat" description="TPR" evidence="3">
    <location>
        <begin position="351"/>
        <end position="384"/>
    </location>
</feature>
<dbReference type="PROSITE" id="PS51996">
    <property type="entry name" value="TR_MART"/>
    <property type="match status" value="1"/>
</dbReference>
<dbReference type="PANTHER" id="PTHR45641">
    <property type="entry name" value="TETRATRICOPEPTIDE REPEAT PROTEIN (AFU_ORTHOLOGUE AFUA_6G03870)"/>
    <property type="match status" value="1"/>
</dbReference>
<dbReference type="AlphaFoldDB" id="A0A814BD32"/>
<reference evidence="5" key="1">
    <citation type="submission" date="2021-02" db="EMBL/GenBank/DDBJ databases">
        <authorList>
            <person name="Nowell W R."/>
        </authorList>
    </citation>
    <scope>NUCLEOTIDE SEQUENCE</scope>
</reference>
<dbReference type="Pfam" id="PF03496">
    <property type="entry name" value="ADPrib_exo_Tox"/>
    <property type="match status" value="1"/>
</dbReference>
<dbReference type="PROSITE" id="PS50005">
    <property type="entry name" value="TPR"/>
    <property type="match status" value="6"/>
</dbReference>
<gene>
    <name evidence="5" type="ORF">BJG266_LOCUS11905</name>
    <name evidence="6" type="ORF">QVE165_LOCUS43932</name>
</gene>
<dbReference type="EMBL" id="CAJNOI010000045">
    <property type="protein sequence ID" value="CAF0927796.1"/>
    <property type="molecule type" value="Genomic_DNA"/>
</dbReference>
<dbReference type="InterPro" id="IPR011990">
    <property type="entry name" value="TPR-like_helical_dom_sf"/>
</dbReference>
<dbReference type="SMART" id="SM00028">
    <property type="entry name" value="TPR"/>
    <property type="match status" value="9"/>
</dbReference>
<evidence type="ECO:0000313" key="8">
    <source>
        <dbReference type="Proteomes" id="UP000663877"/>
    </source>
</evidence>
<dbReference type="Proteomes" id="UP000663832">
    <property type="component" value="Unassembled WGS sequence"/>
</dbReference>
<dbReference type="InterPro" id="IPR019734">
    <property type="entry name" value="TPR_rpt"/>
</dbReference>
<keyword evidence="7" id="KW-1185">Reference proteome</keyword>
<organism evidence="5 8">
    <name type="scientific">Adineta steineri</name>
    <dbReference type="NCBI Taxonomy" id="433720"/>
    <lineage>
        <taxon>Eukaryota</taxon>
        <taxon>Metazoa</taxon>
        <taxon>Spiralia</taxon>
        <taxon>Gnathifera</taxon>
        <taxon>Rotifera</taxon>
        <taxon>Eurotatoria</taxon>
        <taxon>Bdelloidea</taxon>
        <taxon>Adinetida</taxon>
        <taxon>Adinetidae</taxon>
        <taxon>Adineta</taxon>
    </lineage>
</organism>